<name>A0AAV2Q9E1_MEGNR</name>
<reference evidence="1 2" key="1">
    <citation type="submission" date="2024-05" db="EMBL/GenBank/DDBJ databases">
        <authorList>
            <person name="Wallberg A."/>
        </authorList>
    </citation>
    <scope>NUCLEOTIDE SEQUENCE [LARGE SCALE GENOMIC DNA]</scope>
</reference>
<proteinExistence type="predicted"/>
<comment type="caution">
    <text evidence="1">The sequence shown here is derived from an EMBL/GenBank/DDBJ whole genome shotgun (WGS) entry which is preliminary data.</text>
</comment>
<accession>A0AAV2Q9E1</accession>
<sequence>MEIKADIRDCQVRKKRIVIFGMPNTSNDTDSFTLLTEELGMEEIKVKKSFRISARHSRNPDPPLIIEFFTLDDKYNTLRIIRNKIGDINSTSQFYGISVARDRSYKERQEYRLLRIEMDSKNEDLTKAKITNNKWIIRHMRLVRIELRQDNI</sequence>
<dbReference type="AlphaFoldDB" id="A0AAV2Q9E1"/>
<evidence type="ECO:0000313" key="2">
    <source>
        <dbReference type="Proteomes" id="UP001497623"/>
    </source>
</evidence>
<dbReference type="Proteomes" id="UP001497623">
    <property type="component" value="Unassembled WGS sequence"/>
</dbReference>
<dbReference type="EMBL" id="CAXKWB010005096">
    <property type="protein sequence ID" value="CAL4076638.1"/>
    <property type="molecule type" value="Genomic_DNA"/>
</dbReference>
<gene>
    <name evidence="1" type="ORF">MNOR_LOCUS10205</name>
</gene>
<protein>
    <submittedName>
        <fullName evidence="1">Uncharacterized protein</fullName>
    </submittedName>
</protein>
<organism evidence="1 2">
    <name type="scientific">Meganyctiphanes norvegica</name>
    <name type="common">Northern krill</name>
    <name type="synonym">Thysanopoda norvegica</name>
    <dbReference type="NCBI Taxonomy" id="48144"/>
    <lineage>
        <taxon>Eukaryota</taxon>
        <taxon>Metazoa</taxon>
        <taxon>Ecdysozoa</taxon>
        <taxon>Arthropoda</taxon>
        <taxon>Crustacea</taxon>
        <taxon>Multicrustacea</taxon>
        <taxon>Malacostraca</taxon>
        <taxon>Eumalacostraca</taxon>
        <taxon>Eucarida</taxon>
        <taxon>Euphausiacea</taxon>
        <taxon>Euphausiidae</taxon>
        <taxon>Meganyctiphanes</taxon>
    </lineage>
</organism>
<evidence type="ECO:0000313" key="1">
    <source>
        <dbReference type="EMBL" id="CAL4076638.1"/>
    </source>
</evidence>
<keyword evidence="2" id="KW-1185">Reference proteome</keyword>